<keyword evidence="8" id="KW-1185">Reference proteome</keyword>
<dbReference type="InterPro" id="IPR010264">
    <property type="entry name" value="Self-incomp_S1"/>
</dbReference>
<comment type="caution">
    <text evidence="7">The sequence shown here is derived from an EMBL/GenBank/DDBJ whole genome shotgun (WGS) entry which is preliminary data.</text>
</comment>
<evidence type="ECO:0000256" key="1">
    <source>
        <dbReference type="ARBA" id="ARBA00004613"/>
    </source>
</evidence>
<dbReference type="EMBL" id="JBJKBG010000007">
    <property type="protein sequence ID" value="KAL3730441.1"/>
    <property type="molecule type" value="Genomic_DNA"/>
</dbReference>
<dbReference type="GO" id="GO:0005576">
    <property type="term" value="C:extracellular region"/>
    <property type="evidence" value="ECO:0007669"/>
    <property type="project" value="UniProtKB-SubCell"/>
</dbReference>
<dbReference type="PANTHER" id="PTHR31232">
    <property type="match status" value="1"/>
</dbReference>
<gene>
    <name evidence="7" type="ORF">ACJRO7_027458</name>
</gene>
<keyword evidence="4 6" id="KW-0964">Secreted</keyword>
<dbReference type="PANTHER" id="PTHR31232:SF148">
    <property type="entry name" value="S-PROTEIN HOMOLOG"/>
    <property type="match status" value="1"/>
</dbReference>
<sequence length="130" mass="14919">MYSSIKLFIVFVIILVFLQASSEASGKTTVAIVNNLQGAVAPPVLTVHCQSKDDDLGFHRIRGGLVWEFSFRPSFFGNTLFFCSFEWPGGFHHFDIYVEKRDFDRCGYCIWHVKPDGPCFRNSECEKWNP</sequence>
<evidence type="ECO:0000256" key="2">
    <source>
        <dbReference type="ARBA" id="ARBA00005581"/>
    </source>
</evidence>
<comment type="similarity">
    <text evidence="2 6">Belongs to the plant self-incompatibility (S1) protein family.</text>
</comment>
<reference evidence="7 8" key="1">
    <citation type="submission" date="2024-11" db="EMBL/GenBank/DDBJ databases">
        <title>Chromosome-level genome assembly of Eucalyptus globulus Labill. provides insights into its genome evolution.</title>
        <authorList>
            <person name="Li X."/>
        </authorList>
    </citation>
    <scope>NUCLEOTIDE SEQUENCE [LARGE SCALE GENOMIC DNA]</scope>
    <source>
        <strain evidence="7">CL2024</strain>
        <tissue evidence="7">Fresh tender leaves</tissue>
    </source>
</reference>
<evidence type="ECO:0000256" key="3">
    <source>
        <dbReference type="ARBA" id="ARBA00022471"/>
    </source>
</evidence>
<accession>A0ABD3JR90</accession>
<comment type="subcellular location">
    <subcellularLocation>
        <location evidence="1 6">Secreted</location>
    </subcellularLocation>
</comment>
<proteinExistence type="inferred from homology"/>
<keyword evidence="5 6" id="KW-0732">Signal</keyword>
<organism evidence="7 8">
    <name type="scientific">Eucalyptus globulus</name>
    <name type="common">Tasmanian blue gum</name>
    <dbReference type="NCBI Taxonomy" id="34317"/>
    <lineage>
        <taxon>Eukaryota</taxon>
        <taxon>Viridiplantae</taxon>
        <taxon>Streptophyta</taxon>
        <taxon>Embryophyta</taxon>
        <taxon>Tracheophyta</taxon>
        <taxon>Spermatophyta</taxon>
        <taxon>Magnoliopsida</taxon>
        <taxon>eudicotyledons</taxon>
        <taxon>Gunneridae</taxon>
        <taxon>Pentapetalae</taxon>
        <taxon>rosids</taxon>
        <taxon>malvids</taxon>
        <taxon>Myrtales</taxon>
        <taxon>Myrtaceae</taxon>
        <taxon>Myrtoideae</taxon>
        <taxon>Eucalypteae</taxon>
        <taxon>Eucalyptus</taxon>
    </lineage>
</organism>
<dbReference type="Proteomes" id="UP001634007">
    <property type="component" value="Unassembled WGS sequence"/>
</dbReference>
<evidence type="ECO:0000313" key="7">
    <source>
        <dbReference type="EMBL" id="KAL3730441.1"/>
    </source>
</evidence>
<name>A0ABD3JR90_EUCGL</name>
<keyword evidence="3 6" id="KW-0713">Self-incompatibility</keyword>
<feature type="signal peptide" evidence="6">
    <location>
        <begin position="1"/>
        <end position="24"/>
    </location>
</feature>
<feature type="chain" id="PRO_5044530006" description="S-protein homolog" evidence="6">
    <location>
        <begin position="25"/>
        <end position="130"/>
    </location>
</feature>
<dbReference type="Pfam" id="PF05938">
    <property type="entry name" value="Self-incomp_S1"/>
    <property type="match status" value="1"/>
</dbReference>
<evidence type="ECO:0000313" key="8">
    <source>
        <dbReference type="Proteomes" id="UP001634007"/>
    </source>
</evidence>
<evidence type="ECO:0000256" key="6">
    <source>
        <dbReference type="RuleBase" id="RU367044"/>
    </source>
</evidence>
<evidence type="ECO:0000256" key="4">
    <source>
        <dbReference type="ARBA" id="ARBA00022525"/>
    </source>
</evidence>
<dbReference type="GO" id="GO:0060320">
    <property type="term" value="P:rejection of self pollen"/>
    <property type="evidence" value="ECO:0007669"/>
    <property type="project" value="UniProtKB-KW"/>
</dbReference>
<evidence type="ECO:0000256" key="5">
    <source>
        <dbReference type="ARBA" id="ARBA00022729"/>
    </source>
</evidence>
<dbReference type="AlphaFoldDB" id="A0ABD3JR90"/>
<protein>
    <recommendedName>
        <fullName evidence="6">S-protein homolog</fullName>
    </recommendedName>
</protein>